<evidence type="ECO:0000259" key="4">
    <source>
        <dbReference type="PROSITE" id="PS50932"/>
    </source>
</evidence>
<organism evidence="5 6">
    <name type="scientific">Microbacterium suwonense</name>
    <dbReference type="NCBI Taxonomy" id="683047"/>
    <lineage>
        <taxon>Bacteria</taxon>
        <taxon>Bacillati</taxon>
        <taxon>Actinomycetota</taxon>
        <taxon>Actinomycetes</taxon>
        <taxon>Micrococcales</taxon>
        <taxon>Microbacteriaceae</taxon>
        <taxon>Microbacterium</taxon>
    </lineage>
</organism>
<dbReference type="Pfam" id="PF13377">
    <property type="entry name" value="Peripla_BP_3"/>
    <property type="match status" value="1"/>
</dbReference>
<dbReference type="InterPro" id="IPR010982">
    <property type="entry name" value="Lambda_DNA-bd_dom_sf"/>
</dbReference>
<dbReference type="Pfam" id="PF00356">
    <property type="entry name" value="LacI"/>
    <property type="match status" value="1"/>
</dbReference>
<dbReference type="Proteomes" id="UP001321543">
    <property type="component" value="Chromosome"/>
</dbReference>
<dbReference type="InterPro" id="IPR000843">
    <property type="entry name" value="HTH_LacI"/>
</dbReference>
<reference evidence="6" key="1">
    <citation type="journal article" date="2019" name="Int. J. Syst. Evol. Microbiol.">
        <title>The Global Catalogue of Microorganisms (GCM) 10K type strain sequencing project: providing services to taxonomists for standard genome sequencing and annotation.</title>
        <authorList>
            <consortium name="The Broad Institute Genomics Platform"/>
            <consortium name="The Broad Institute Genome Sequencing Center for Infectious Disease"/>
            <person name="Wu L."/>
            <person name="Ma J."/>
        </authorList>
    </citation>
    <scope>NUCLEOTIDE SEQUENCE [LARGE SCALE GENOMIC DNA]</scope>
    <source>
        <strain evidence="6">NBRC 106310</strain>
    </source>
</reference>
<dbReference type="PANTHER" id="PTHR30146:SF109">
    <property type="entry name" value="HTH-TYPE TRANSCRIPTIONAL REGULATOR GALS"/>
    <property type="match status" value="1"/>
</dbReference>
<gene>
    <name evidence="5" type="ORF">GCM10025863_29540</name>
</gene>
<dbReference type="SUPFAM" id="SSF47413">
    <property type="entry name" value="lambda repressor-like DNA-binding domains"/>
    <property type="match status" value="1"/>
</dbReference>
<feature type="domain" description="HTH lacI-type" evidence="4">
    <location>
        <begin position="9"/>
        <end position="63"/>
    </location>
</feature>
<dbReference type="SMART" id="SM00354">
    <property type="entry name" value="HTH_LACI"/>
    <property type="match status" value="1"/>
</dbReference>
<dbReference type="RefSeq" id="WP_286300870.1">
    <property type="nucleotide sequence ID" value="NZ_AP027728.1"/>
</dbReference>
<name>A0ABN6X6C8_9MICO</name>
<dbReference type="EMBL" id="AP027728">
    <property type="protein sequence ID" value="BDZ40340.1"/>
    <property type="molecule type" value="Genomic_DNA"/>
</dbReference>
<dbReference type="PANTHER" id="PTHR30146">
    <property type="entry name" value="LACI-RELATED TRANSCRIPTIONAL REPRESSOR"/>
    <property type="match status" value="1"/>
</dbReference>
<proteinExistence type="predicted"/>
<keyword evidence="1" id="KW-0805">Transcription regulation</keyword>
<evidence type="ECO:0000256" key="3">
    <source>
        <dbReference type="ARBA" id="ARBA00023163"/>
    </source>
</evidence>
<evidence type="ECO:0000313" key="6">
    <source>
        <dbReference type="Proteomes" id="UP001321543"/>
    </source>
</evidence>
<keyword evidence="3" id="KW-0804">Transcription</keyword>
<dbReference type="Gene3D" id="3.40.50.2300">
    <property type="match status" value="2"/>
</dbReference>
<keyword evidence="6" id="KW-1185">Reference proteome</keyword>
<dbReference type="InterPro" id="IPR046335">
    <property type="entry name" value="LacI/GalR-like_sensor"/>
</dbReference>
<dbReference type="CDD" id="cd01574">
    <property type="entry name" value="PBP1_LacI"/>
    <property type="match status" value="1"/>
</dbReference>
<accession>A0ABN6X6C8</accession>
<dbReference type="CDD" id="cd01392">
    <property type="entry name" value="HTH_LacI"/>
    <property type="match status" value="1"/>
</dbReference>
<evidence type="ECO:0000313" key="5">
    <source>
        <dbReference type="EMBL" id="BDZ40340.1"/>
    </source>
</evidence>
<dbReference type="SUPFAM" id="SSF53822">
    <property type="entry name" value="Periplasmic binding protein-like I"/>
    <property type="match status" value="1"/>
</dbReference>
<dbReference type="Gene3D" id="1.10.260.40">
    <property type="entry name" value="lambda repressor-like DNA-binding domains"/>
    <property type="match status" value="1"/>
</dbReference>
<evidence type="ECO:0000256" key="1">
    <source>
        <dbReference type="ARBA" id="ARBA00023015"/>
    </source>
</evidence>
<dbReference type="InterPro" id="IPR028082">
    <property type="entry name" value="Peripla_BP_I"/>
</dbReference>
<keyword evidence="2" id="KW-0238">DNA-binding</keyword>
<sequence>MANVGSDKPNIRQVASIAGVSHMTVSRVLNDHPNIKPETRRRVLEAIEELDYRPNLVARALATQRTQRIGVIVESAVAFGPTSILRAVELAARATGYSVTPIALHEGDPLTPQDAVDGLITQGVDAICMVAPRSSSIAALRRVSMSVPMLVVKADADPTFLTVSLDQHQGTTLVVDHLVALGHRDILHISGPLDWLDARARERAFHARAKSWGIRERPIVVGDWSADFAYDFAMGLKRLPDYTAIFAANDDTAIGLIHGLHERGFDVPGEISVAGFDDVPLARHFVPPLTTVRQDFHALGGAVVEMLRAAIEQREIPQFTRIPTEIVVRASTAAAREVR</sequence>
<protein>
    <submittedName>
        <fullName evidence="5">Transcriptional regulator</fullName>
    </submittedName>
</protein>
<dbReference type="PROSITE" id="PS50932">
    <property type="entry name" value="HTH_LACI_2"/>
    <property type="match status" value="1"/>
</dbReference>
<evidence type="ECO:0000256" key="2">
    <source>
        <dbReference type="ARBA" id="ARBA00023125"/>
    </source>
</evidence>